<dbReference type="Proteomes" id="UP000003612">
    <property type="component" value="Unassembled WGS sequence"/>
</dbReference>
<keyword evidence="2" id="KW-1185">Reference proteome</keyword>
<gene>
    <name evidence="1" type="ORF">HMPREF0604_00791</name>
</gene>
<reference evidence="1 2" key="1">
    <citation type="submission" date="2010-12" db="EMBL/GenBank/DDBJ databases">
        <title>The Genome Sequence of Neisseria mucosa strain C102.</title>
        <authorList>
            <consortium name="The Broad Institute Genome Sequencing Platform"/>
            <person name="Earl A."/>
            <person name="Ward D."/>
            <person name="Feldgarden M."/>
            <person name="Gevers D."/>
            <person name="Sibley C.D."/>
            <person name="Field T.R."/>
            <person name="Grinwis M."/>
            <person name="Eshaghurshan C.S."/>
            <person name="Surette M."/>
            <person name="Young S.K."/>
            <person name="Zeng Q."/>
            <person name="Gargeya S."/>
            <person name="Fitzgerald M."/>
            <person name="Haas B."/>
            <person name="Abouelleil A."/>
            <person name="Alvarado L."/>
            <person name="Arachchi H.M."/>
            <person name="Berlin A."/>
            <person name="Brown A."/>
            <person name="Chapman S.B."/>
            <person name="Chen Z."/>
            <person name="Dunbar C."/>
            <person name="Freedman E."/>
            <person name="Gearin G."/>
            <person name="Gellesch M."/>
            <person name="Goldberg J."/>
            <person name="Griggs A."/>
            <person name="Gujja S."/>
            <person name="Heilman E."/>
            <person name="Heiman D."/>
            <person name="Howarth C."/>
            <person name="Larson L."/>
            <person name="Lui A."/>
            <person name="MacDonald P.J.P."/>
            <person name="Mehta T."/>
            <person name="Montmayeur A."/>
            <person name="Murphy C."/>
            <person name="Neiman D."/>
            <person name="Pearson M."/>
            <person name="Priest M."/>
            <person name="Roberts A."/>
            <person name="Saif S."/>
            <person name="Shea T."/>
            <person name="Shenoy N."/>
            <person name="Sisk P."/>
            <person name="Stolte C."/>
            <person name="Sykes S."/>
            <person name="White J."/>
            <person name="Yandava C."/>
            <person name="Nusbaum C."/>
            <person name="Birren B."/>
        </authorList>
    </citation>
    <scope>NUCLEOTIDE SEQUENCE [LARGE SCALE GENOMIC DNA]</scope>
    <source>
        <strain evidence="1 2">C102</strain>
    </source>
</reference>
<dbReference type="EMBL" id="ACRG01000005">
    <property type="protein sequence ID" value="EFV80813.1"/>
    <property type="molecule type" value="Genomic_DNA"/>
</dbReference>
<evidence type="ECO:0000313" key="1">
    <source>
        <dbReference type="EMBL" id="EFV80813.1"/>
    </source>
</evidence>
<comment type="caution">
    <text evidence="1">The sequence shown here is derived from an EMBL/GenBank/DDBJ whole genome shotgun (WGS) entry which is preliminary data.</text>
</comment>
<evidence type="ECO:0000313" key="2">
    <source>
        <dbReference type="Proteomes" id="UP000003612"/>
    </source>
</evidence>
<name>A0ABN0CBV9_NEIMU</name>
<organism evidence="1 2">
    <name type="scientific">Neisseria mucosa C102</name>
    <dbReference type="NCBI Taxonomy" id="435832"/>
    <lineage>
        <taxon>Bacteria</taxon>
        <taxon>Pseudomonadati</taxon>
        <taxon>Pseudomonadota</taxon>
        <taxon>Betaproteobacteria</taxon>
        <taxon>Neisseriales</taxon>
        <taxon>Neisseriaceae</taxon>
        <taxon>Neisseria</taxon>
    </lineage>
</organism>
<accession>A0ABN0CBV9</accession>
<sequence>MFFQKILKPALFACTLIAHFSNYIDNKAFAKNAGRLKSFIIDRLFHNENIIPTTVQIIADDVSTIASKT</sequence>
<proteinExistence type="predicted"/>
<protein>
    <submittedName>
        <fullName evidence="1">Uncharacterized protein</fullName>
    </submittedName>
</protein>